<reference evidence="1" key="1">
    <citation type="submission" date="2020-01" db="EMBL/GenBank/DDBJ databases">
        <authorList>
            <person name="Richard D."/>
        </authorList>
    </citation>
    <scope>NUCLEOTIDE SEQUENCE</scope>
    <source>
        <strain evidence="1">JP541</strain>
    </source>
</reference>
<accession>A0A8I0L2S4</accession>
<dbReference type="PANTHER" id="PTHR21110">
    <property type="entry name" value="PHOSPHOPENTOMUTASE"/>
    <property type="match status" value="1"/>
</dbReference>
<name>A0A8I0L2S4_XANCI</name>
<protein>
    <submittedName>
        <fullName evidence="1">Phosphopentomutase</fullName>
        <ecNumber evidence="1">5.4.2.7</ecNumber>
    </submittedName>
</protein>
<evidence type="ECO:0000313" key="1">
    <source>
        <dbReference type="EMBL" id="MBD4335769.1"/>
    </source>
</evidence>
<organism evidence="1 2">
    <name type="scientific">Xanthomonas citri pv. citri</name>
    <dbReference type="NCBI Taxonomy" id="611301"/>
    <lineage>
        <taxon>Bacteria</taxon>
        <taxon>Pseudomonadati</taxon>
        <taxon>Pseudomonadota</taxon>
        <taxon>Gammaproteobacteria</taxon>
        <taxon>Lysobacterales</taxon>
        <taxon>Lysobacteraceae</taxon>
        <taxon>Xanthomonas</taxon>
    </lineage>
</organism>
<dbReference type="EC" id="5.4.2.7" evidence="1"/>
<comment type="caution">
    <text evidence="1">The sequence shown here is derived from an EMBL/GenBank/DDBJ whole genome shotgun (WGS) entry which is preliminary data.</text>
</comment>
<keyword evidence="1" id="KW-0413">Isomerase</keyword>
<sequence length="129" mass="13981">MKRVIWIILDSVGMGELPDAAAFGDKGANTIVHTWEYNGGLDIPNMLKLGYGNIEGMTVLPKTDIPSGAYGRCMELSNGKDTTVGHWEMTGIISKKAFPTFENGFPEKIIREFIDKTGIDGILGNCVAS</sequence>
<dbReference type="Proteomes" id="UP000653002">
    <property type="component" value="Unassembled WGS sequence"/>
</dbReference>
<gene>
    <name evidence="1" type="ORF">GUH15_06780</name>
</gene>
<dbReference type="InterPro" id="IPR017850">
    <property type="entry name" value="Alkaline_phosphatase_core_sf"/>
</dbReference>
<dbReference type="GO" id="GO:0009117">
    <property type="term" value="P:nucleotide metabolic process"/>
    <property type="evidence" value="ECO:0007669"/>
    <property type="project" value="InterPro"/>
</dbReference>
<dbReference type="GO" id="GO:0043094">
    <property type="term" value="P:metabolic compound salvage"/>
    <property type="evidence" value="ECO:0007669"/>
    <property type="project" value="InterPro"/>
</dbReference>
<dbReference type="PANTHER" id="PTHR21110:SF0">
    <property type="entry name" value="PHOSPHOPENTOMUTASE"/>
    <property type="match status" value="1"/>
</dbReference>
<dbReference type="GO" id="GO:0008973">
    <property type="term" value="F:phosphopentomutase activity"/>
    <property type="evidence" value="ECO:0007669"/>
    <property type="project" value="UniProtKB-EC"/>
</dbReference>
<feature type="non-terminal residue" evidence="1">
    <location>
        <position position="129"/>
    </location>
</feature>
<dbReference type="AlphaFoldDB" id="A0A8I0L2S4"/>
<evidence type="ECO:0000313" key="2">
    <source>
        <dbReference type="Proteomes" id="UP000653002"/>
    </source>
</evidence>
<dbReference type="GO" id="GO:0000287">
    <property type="term" value="F:magnesium ion binding"/>
    <property type="evidence" value="ECO:0007669"/>
    <property type="project" value="InterPro"/>
</dbReference>
<dbReference type="SUPFAM" id="SSF53649">
    <property type="entry name" value="Alkaline phosphatase-like"/>
    <property type="match status" value="1"/>
</dbReference>
<dbReference type="InterPro" id="IPR010045">
    <property type="entry name" value="DeoB"/>
</dbReference>
<proteinExistence type="predicted"/>
<dbReference type="GO" id="GO:0005829">
    <property type="term" value="C:cytosol"/>
    <property type="evidence" value="ECO:0007669"/>
    <property type="project" value="TreeGrafter"/>
</dbReference>
<dbReference type="EMBL" id="JAABFR010000359">
    <property type="protein sequence ID" value="MBD4335769.1"/>
    <property type="molecule type" value="Genomic_DNA"/>
</dbReference>
<dbReference type="Gene3D" id="3.40.720.10">
    <property type="entry name" value="Alkaline Phosphatase, subunit A"/>
    <property type="match status" value="1"/>
</dbReference>